<evidence type="ECO:0000256" key="14">
    <source>
        <dbReference type="SAM" id="Coils"/>
    </source>
</evidence>
<evidence type="ECO:0000256" key="5">
    <source>
        <dbReference type="ARBA" id="ARBA00023054"/>
    </source>
</evidence>
<dbReference type="OrthoDB" id="6247992at2759"/>
<keyword evidence="5 14" id="KW-0175">Coiled coil</keyword>
<evidence type="ECO:0000256" key="1">
    <source>
        <dbReference type="ARBA" id="ARBA00004123"/>
    </source>
</evidence>
<gene>
    <name evidence="15" type="ORF">BSL78_19570</name>
</gene>
<keyword evidence="7" id="KW-0539">Nucleus</keyword>
<dbReference type="GO" id="GO:1990904">
    <property type="term" value="C:ribonucleoprotein complex"/>
    <property type="evidence" value="ECO:0007669"/>
    <property type="project" value="UniProtKB-KW"/>
</dbReference>
<dbReference type="InterPro" id="IPR018472">
    <property type="entry name" value="Ribosomal_mL64"/>
</dbReference>
<name>A0A2G8K6G9_STIJA</name>
<evidence type="ECO:0000256" key="13">
    <source>
        <dbReference type="ARBA" id="ARBA00060144"/>
    </source>
</evidence>
<evidence type="ECO:0000256" key="12">
    <source>
        <dbReference type="ARBA" id="ARBA00035485"/>
    </source>
</evidence>
<dbReference type="Proteomes" id="UP000230750">
    <property type="component" value="Unassembled WGS sequence"/>
</dbReference>
<accession>A0A2G8K6G9</accession>
<dbReference type="GO" id="GO:0005840">
    <property type="term" value="C:ribosome"/>
    <property type="evidence" value="ECO:0007669"/>
    <property type="project" value="UniProtKB-KW"/>
</dbReference>
<dbReference type="Gene3D" id="6.10.280.120">
    <property type="entry name" value="Growth arrest and DNA-damage-inducible proteins-interacting protein 1"/>
    <property type="match status" value="1"/>
</dbReference>
<dbReference type="GO" id="GO:0005634">
    <property type="term" value="C:nucleus"/>
    <property type="evidence" value="ECO:0007669"/>
    <property type="project" value="UniProtKB-SubCell"/>
</dbReference>
<evidence type="ECO:0000256" key="6">
    <source>
        <dbReference type="ARBA" id="ARBA00023128"/>
    </source>
</evidence>
<organism evidence="15 16">
    <name type="scientific">Stichopus japonicus</name>
    <name type="common">Sea cucumber</name>
    <dbReference type="NCBI Taxonomy" id="307972"/>
    <lineage>
        <taxon>Eukaryota</taxon>
        <taxon>Metazoa</taxon>
        <taxon>Echinodermata</taxon>
        <taxon>Eleutherozoa</taxon>
        <taxon>Echinozoa</taxon>
        <taxon>Holothuroidea</taxon>
        <taxon>Aspidochirotacea</taxon>
        <taxon>Aspidochirotida</taxon>
        <taxon>Stichopodidae</taxon>
        <taxon>Apostichopus</taxon>
    </lineage>
</organism>
<protein>
    <recommendedName>
        <fullName evidence="11">Large ribosomal subunit protein mL64</fullName>
    </recommendedName>
    <alternativeName>
        <fullName evidence="10">39S ribosomal protein L59, mitochondrial</fullName>
    </alternativeName>
    <alternativeName>
        <fullName evidence="12">Growth arrest and DNA damage-inducible proteins-interacting protein 1</fullName>
    </alternativeName>
</protein>
<proteinExistence type="inferred from homology"/>
<dbReference type="STRING" id="307972.A0A2G8K6G9"/>
<dbReference type="GO" id="GO:0005739">
    <property type="term" value="C:mitochondrion"/>
    <property type="evidence" value="ECO:0007669"/>
    <property type="project" value="UniProtKB-SubCell"/>
</dbReference>
<evidence type="ECO:0000256" key="11">
    <source>
        <dbReference type="ARBA" id="ARBA00035184"/>
    </source>
</evidence>
<dbReference type="PANTHER" id="PTHR31761">
    <property type="entry name" value="GROWTH ARREST AND DNA DAMAGE-INDUCIBLE PROTEINS-INTERACTING PROTEIN 1 GADD45GIP1"/>
    <property type="match status" value="1"/>
</dbReference>
<evidence type="ECO:0000256" key="9">
    <source>
        <dbReference type="ARBA" id="ARBA00023306"/>
    </source>
</evidence>
<comment type="similarity">
    <text evidence="3">Belongs to the mitochondrion-specific ribosomal protein mL64 family.</text>
</comment>
<evidence type="ECO:0000256" key="3">
    <source>
        <dbReference type="ARBA" id="ARBA00005421"/>
    </source>
</evidence>
<keyword evidence="16" id="KW-1185">Reference proteome</keyword>
<comment type="caution">
    <text evidence="15">The sequence shown here is derived from an EMBL/GenBank/DDBJ whole genome shotgun (WGS) entry which is preliminary data.</text>
</comment>
<reference evidence="15 16" key="1">
    <citation type="journal article" date="2017" name="PLoS Biol.">
        <title>The sea cucumber genome provides insights into morphological evolution and visceral regeneration.</title>
        <authorList>
            <person name="Zhang X."/>
            <person name="Sun L."/>
            <person name="Yuan J."/>
            <person name="Sun Y."/>
            <person name="Gao Y."/>
            <person name="Zhang L."/>
            <person name="Li S."/>
            <person name="Dai H."/>
            <person name="Hamel J.F."/>
            <person name="Liu C."/>
            <person name="Yu Y."/>
            <person name="Liu S."/>
            <person name="Lin W."/>
            <person name="Guo K."/>
            <person name="Jin S."/>
            <person name="Xu P."/>
            <person name="Storey K.B."/>
            <person name="Huan P."/>
            <person name="Zhang T."/>
            <person name="Zhou Y."/>
            <person name="Zhang J."/>
            <person name="Lin C."/>
            <person name="Li X."/>
            <person name="Xing L."/>
            <person name="Huo D."/>
            <person name="Sun M."/>
            <person name="Wang L."/>
            <person name="Mercier A."/>
            <person name="Li F."/>
            <person name="Yang H."/>
            <person name="Xiang J."/>
        </authorList>
    </citation>
    <scope>NUCLEOTIDE SEQUENCE [LARGE SCALE GENOMIC DNA]</scope>
    <source>
        <strain evidence="15">Shaxun</strain>
        <tissue evidence="15">Muscle</tissue>
    </source>
</reference>
<keyword evidence="8" id="KW-0687">Ribonucleoprotein</keyword>
<evidence type="ECO:0000256" key="8">
    <source>
        <dbReference type="ARBA" id="ARBA00023274"/>
    </source>
</evidence>
<sequence length="213" mass="25143">MMNHMNISKTQHVYSIKLLLFGSIRKKTDELKEGYAPRDQHLEGKSPEEVIKDLLAQDAGRPRKKTRSDYCKEFALHGKASGVDPSIMWPTKGELRQLVEDENYYCRSLESMQADLLLERKRKELEELKKQKHIEKCLAQLPKLEEEHRKKEEARLLKEEESRKKKAVLLEAAREKLGYAIDPRSQRFKEMVEEWRRKRKTEKKALKRKGIGT</sequence>
<evidence type="ECO:0000313" key="16">
    <source>
        <dbReference type="Proteomes" id="UP000230750"/>
    </source>
</evidence>
<evidence type="ECO:0000256" key="2">
    <source>
        <dbReference type="ARBA" id="ARBA00004173"/>
    </source>
</evidence>
<evidence type="ECO:0000313" key="15">
    <source>
        <dbReference type="EMBL" id="PIK43549.1"/>
    </source>
</evidence>
<feature type="coiled-coil region" evidence="14">
    <location>
        <begin position="111"/>
        <end position="164"/>
    </location>
</feature>
<dbReference type="AlphaFoldDB" id="A0A2G8K6G9"/>
<keyword evidence="9" id="KW-0131">Cell cycle</keyword>
<dbReference type="PANTHER" id="PTHR31761:SF1">
    <property type="entry name" value="LARGE RIBOSOMAL SUBUNIT PROTEIN ML64"/>
    <property type="match status" value="1"/>
</dbReference>
<keyword evidence="6" id="KW-0496">Mitochondrion</keyword>
<comment type="subcellular location">
    <subcellularLocation>
        <location evidence="2">Mitochondrion</location>
    </subcellularLocation>
    <subcellularLocation>
        <location evidence="1">Nucleus</location>
    </subcellularLocation>
</comment>
<dbReference type="Pfam" id="PF10147">
    <property type="entry name" value="CR6_interact"/>
    <property type="match status" value="1"/>
</dbReference>
<dbReference type="InterPro" id="IPR043035">
    <property type="entry name" value="Ribosomal_mL64_sf"/>
</dbReference>
<evidence type="ECO:0000256" key="4">
    <source>
        <dbReference type="ARBA" id="ARBA00022980"/>
    </source>
</evidence>
<comment type="function">
    <text evidence="13">Acts as a negative regulator of G1 to S cell cycle phase progression by inhibiting cyclin-dependent kinases. Inhibitory effects are additive with GADD45 proteins but also occur in the absence of GADD45 proteins. Acts as a repressor of the orphan nuclear receptor NR4A1 by inhibiting AB domain-mediated transcriptional activity. May be involved in the hormone-mediated regulation of NR4A1 transcriptional activity. May play a role in mitochondrial protein synthesis.</text>
</comment>
<dbReference type="EMBL" id="MRZV01000841">
    <property type="protein sequence ID" value="PIK43549.1"/>
    <property type="molecule type" value="Genomic_DNA"/>
</dbReference>
<evidence type="ECO:0000256" key="10">
    <source>
        <dbReference type="ARBA" id="ARBA00030700"/>
    </source>
</evidence>
<evidence type="ECO:0000256" key="7">
    <source>
        <dbReference type="ARBA" id="ARBA00023242"/>
    </source>
</evidence>
<keyword evidence="4" id="KW-0689">Ribosomal protein</keyword>